<comment type="caution">
    <text evidence="3">The sequence shown here is derived from an EMBL/GenBank/DDBJ whole genome shotgun (WGS) entry which is preliminary data.</text>
</comment>
<dbReference type="PANTHER" id="PTHR48100">
    <property type="entry name" value="BROAD-SPECIFICITY PHOSPHATASE YOR283W-RELATED"/>
    <property type="match status" value="1"/>
</dbReference>
<feature type="binding site" evidence="1">
    <location>
        <position position="61"/>
    </location>
    <ligand>
        <name>substrate</name>
    </ligand>
</feature>
<evidence type="ECO:0000313" key="4">
    <source>
        <dbReference type="Proteomes" id="UP000886800"/>
    </source>
</evidence>
<protein>
    <submittedName>
        <fullName evidence="3">Histidine phosphatase family protein</fullName>
    </submittedName>
</protein>
<reference evidence="3" key="2">
    <citation type="submission" date="2021-04" db="EMBL/GenBank/DDBJ databases">
        <authorList>
            <person name="Gilroy R."/>
        </authorList>
    </citation>
    <scope>NUCLEOTIDE SEQUENCE</scope>
    <source>
        <strain evidence="3">CHK188-5543</strain>
    </source>
</reference>
<dbReference type="SMART" id="SM00855">
    <property type="entry name" value="PGAM"/>
    <property type="match status" value="1"/>
</dbReference>
<dbReference type="PANTHER" id="PTHR48100:SF1">
    <property type="entry name" value="HISTIDINE PHOSPHATASE FAMILY PROTEIN-RELATED"/>
    <property type="match status" value="1"/>
</dbReference>
<dbReference type="EMBL" id="DXES01000049">
    <property type="protein sequence ID" value="HIX65077.1"/>
    <property type="molecule type" value="Genomic_DNA"/>
</dbReference>
<proteinExistence type="predicted"/>
<dbReference type="SUPFAM" id="SSF53254">
    <property type="entry name" value="Phosphoglycerate mutase-like"/>
    <property type="match status" value="1"/>
</dbReference>
<name>A0A9D1WQJ3_9FIRM</name>
<dbReference type="Pfam" id="PF00300">
    <property type="entry name" value="His_Phos_1"/>
    <property type="match status" value="1"/>
</dbReference>
<dbReference type="Proteomes" id="UP000886800">
    <property type="component" value="Unassembled WGS sequence"/>
</dbReference>
<evidence type="ECO:0000313" key="3">
    <source>
        <dbReference type="EMBL" id="HIX65077.1"/>
    </source>
</evidence>
<feature type="binding site" evidence="1">
    <location>
        <begin position="11"/>
        <end position="18"/>
    </location>
    <ligand>
        <name>substrate</name>
    </ligand>
</feature>
<sequence>MSRKTTLYLVRHCEAEGNWRRTFQGHTDSEVSDKGRRQLEKLAQRFAPIHLDAVYSSPLKRAVATAQAIDRAAGLPIRLEPDVIEINGGRFEGVPFADLPRLFPVEQEAWERHPEAFVAPGGESMAQVYARMQAAIARIVATHPGETVAVASHGCAIRNYQCYACGWDLSRLNELGWSDNTAVSKFEFEEGDPHPRILYLSDASHLGEGDSTLATQSWWKQAPQPGLPEALRPKQEGKA</sequence>
<dbReference type="Gene3D" id="3.40.50.1240">
    <property type="entry name" value="Phosphoglycerate mutase-like"/>
    <property type="match status" value="1"/>
</dbReference>
<dbReference type="InterPro" id="IPR050275">
    <property type="entry name" value="PGM_Phosphatase"/>
</dbReference>
<dbReference type="GO" id="GO:0016791">
    <property type="term" value="F:phosphatase activity"/>
    <property type="evidence" value="ECO:0007669"/>
    <property type="project" value="TreeGrafter"/>
</dbReference>
<accession>A0A9D1WQJ3</accession>
<dbReference type="CDD" id="cd07067">
    <property type="entry name" value="HP_PGM_like"/>
    <property type="match status" value="1"/>
</dbReference>
<feature type="region of interest" description="Disordered" evidence="2">
    <location>
        <begin position="214"/>
        <end position="239"/>
    </location>
</feature>
<evidence type="ECO:0000256" key="1">
    <source>
        <dbReference type="PIRSR" id="PIRSR613078-2"/>
    </source>
</evidence>
<dbReference type="InterPro" id="IPR029033">
    <property type="entry name" value="His_PPase_superfam"/>
</dbReference>
<dbReference type="AlphaFoldDB" id="A0A9D1WQJ3"/>
<organism evidence="3 4">
    <name type="scientific">Candidatus Anaerotruncus excrementipullorum</name>
    <dbReference type="NCBI Taxonomy" id="2838465"/>
    <lineage>
        <taxon>Bacteria</taxon>
        <taxon>Bacillati</taxon>
        <taxon>Bacillota</taxon>
        <taxon>Clostridia</taxon>
        <taxon>Eubacteriales</taxon>
        <taxon>Oscillospiraceae</taxon>
        <taxon>Anaerotruncus</taxon>
    </lineage>
</organism>
<dbReference type="GO" id="GO:0005737">
    <property type="term" value="C:cytoplasm"/>
    <property type="evidence" value="ECO:0007669"/>
    <property type="project" value="TreeGrafter"/>
</dbReference>
<dbReference type="InterPro" id="IPR013078">
    <property type="entry name" value="His_Pase_superF_clade-1"/>
</dbReference>
<evidence type="ECO:0000256" key="2">
    <source>
        <dbReference type="SAM" id="MobiDB-lite"/>
    </source>
</evidence>
<reference evidence="3" key="1">
    <citation type="journal article" date="2021" name="PeerJ">
        <title>Extensive microbial diversity within the chicken gut microbiome revealed by metagenomics and culture.</title>
        <authorList>
            <person name="Gilroy R."/>
            <person name="Ravi A."/>
            <person name="Getino M."/>
            <person name="Pursley I."/>
            <person name="Horton D.L."/>
            <person name="Alikhan N.F."/>
            <person name="Baker D."/>
            <person name="Gharbi K."/>
            <person name="Hall N."/>
            <person name="Watson M."/>
            <person name="Adriaenssens E.M."/>
            <person name="Foster-Nyarko E."/>
            <person name="Jarju S."/>
            <person name="Secka A."/>
            <person name="Antonio M."/>
            <person name="Oren A."/>
            <person name="Chaudhuri R.R."/>
            <person name="La Ragione R."/>
            <person name="Hildebrand F."/>
            <person name="Pallen M.J."/>
        </authorList>
    </citation>
    <scope>NUCLEOTIDE SEQUENCE</scope>
    <source>
        <strain evidence="3">CHK188-5543</strain>
    </source>
</reference>
<gene>
    <name evidence="3" type="ORF">H9736_02390</name>
</gene>